<dbReference type="GO" id="GO:0071035">
    <property type="term" value="P:nuclear polyadenylation-dependent rRNA catabolic process"/>
    <property type="evidence" value="ECO:0007669"/>
    <property type="project" value="TreeGrafter"/>
</dbReference>
<organism evidence="2 3">
    <name type="scientific">Eleusine coracana subsp. coracana</name>
    <dbReference type="NCBI Taxonomy" id="191504"/>
    <lineage>
        <taxon>Eukaryota</taxon>
        <taxon>Viridiplantae</taxon>
        <taxon>Streptophyta</taxon>
        <taxon>Embryophyta</taxon>
        <taxon>Tracheophyta</taxon>
        <taxon>Spermatophyta</taxon>
        <taxon>Magnoliopsida</taxon>
        <taxon>Liliopsida</taxon>
        <taxon>Poales</taxon>
        <taxon>Poaceae</taxon>
        <taxon>PACMAD clade</taxon>
        <taxon>Chloridoideae</taxon>
        <taxon>Cynodonteae</taxon>
        <taxon>Eleusininae</taxon>
        <taxon>Eleusine</taxon>
    </lineage>
</organism>
<accession>A0AAV5CD83</accession>
<dbReference type="GO" id="GO:0000176">
    <property type="term" value="C:nuclear exosome (RNase complex)"/>
    <property type="evidence" value="ECO:0007669"/>
    <property type="project" value="TreeGrafter"/>
</dbReference>
<evidence type="ECO:0000313" key="2">
    <source>
        <dbReference type="EMBL" id="GJM96039.1"/>
    </source>
</evidence>
<dbReference type="Pfam" id="PF21266">
    <property type="entry name" value="S1_RRP4"/>
    <property type="match status" value="1"/>
</dbReference>
<dbReference type="InterPro" id="IPR012340">
    <property type="entry name" value="NA-bd_OB-fold"/>
</dbReference>
<dbReference type="PANTHER" id="PTHR21321:SF4">
    <property type="entry name" value="EXOSOME COMPLEX COMPONENT RRP4"/>
    <property type="match status" value="1"/>
</dbReference>
<proteinExistence type="predicted"/>
<dbReference type="InterPro" id="IPR026699">
    <property type="entry name" value="Exosome_RNA_bind1/RRP40/RRP4"/>
</dbReference>
<evidence type="ECO:0000313" key="3">
    <source>
        <dbReference type="Proteomes" id="UP001054889"/>
    </source>
</evidence>
<reference evidence="2" key="2">
    <citation type="submission" date="2021-12" db="EMBL/GenBank/DDBJ databases">
        <title>Resequencing data analysis of finger millet.</title>
        <authorList>
            <person name="Hatakeyama M."/>
            <person name="Aluri S."/>
            <person name="Balachadran M.T."/>
            <person name="Sivarajan S.R."/>
            <person name="Poveda L."/>
            <person name="Shimizu-Inatsugi R."/>
            <person name="Schlapbach R."/>
            <person name="Sreeman S.M."/>
            <person name="Shimizu K.K."/>
        </authorList>
    </citation>
    <scope>NUCLEOTIDE SEQUENCE</scope>
</reference>
<dbReference type="GO" id="GO:0071051">
    <property type="term" value="P:poly(A)-dependent snoRNA 3'-end processing"/>
    <property type="evidence" value="ECO:0007669"/>
    <property type="project" value="TreeGrafter"/>
</dbReference>
<dbReference type="InterPro" id="IPR048565">
    <property type="entry name" value="S1_RRP4"/>
</dbReference>
<dbReference type="Proteomes" id="UP001054889">
    <property type="component" value="Unassembled WGS sequence"/>
</dbReference>
<keyword evidence="3" id="KW-1185">Reference proteome</keyword>
<dbReference type="GO" id="GO:0071034">
    <property type="term" value="P:CUT catabolic process"/>
    <property type="evidence" value="ECO:0007669"/>
    <property type="project" value="TreeGrafter"/>
</dbReference>
<evidence type="ECO:0000259" key="1">
    <source>
        <dbReference type="Pfam" id="PF21266"/>
    </source>
</evidence>
<dbReference type="PANTHER" id="PTHR21321">
    <property type="entry name" value="PNAS-3 RELATED"/>
    <property type="match status" value="1"/>
</dbReference>
<dbReference type="GO" id="GO:0071038">
    <property type="term" value="P:TRAMP-dependent tRNA surveillance pathway"/>
    <property type="evidence" value="ECO:0007669"/>
    <property type="project" value="TreeGrafter"/>
</dbReference>
<name>A0AAV5CD83_ELECO</name>
<dbReference type="GO" id="GO:0003723">
    <property type="term" value="F:RNA binding"/>
    <property type="evidence" value="ECO:0007669"/>
    <property type="project" value="InterPro"/>
</dbReference>
<protein>
    <recommendedName>
        <fullName evidence="1">RRP4 S1 domain-containing protein</fullName>
    </recommendedName>
</protein>
<dbReference type="CDD" id="cd05789">
    <property type="entry name" value="S1_Rrp4"/>
    <property type="match status" value="1"/>
</dbReference>
<comment type="caution">
    <text evidence="2">The sequence shown here is derived from an EMBL/GenBank/DDBJ whole genome shotgun (WGS) entry which is preliminary data.</text>
</comment>
<dbReference type="GO" id="GO:0000177">
    <property type="term" value="C:cytoplasmic exosome (RNase complex)"/>
    <property type="evidence" value="ECO:0007669"/>
    <property type="project" value="TreeGrafter"/>
</dbReference>
<dbReference type="GO" id="GO:0000467">
    <property type="term" value="P:exonucleolytic trimming to generate mature 3'-end of 5.8S rRNA from tricistronic rRNA transcript (SSU-rRNA, 5.8S rRNA, LSU-rRNA)"/>
    <property type="evidence" value="ECO:0007669"/>
    <property type="project" value="TreeGrafter"/>
</dbReference>
<reference evidence="2" key="1">
    <citation type="journal article" date="2018" name="DNA Res.">
        <title>Multiple hybrid de novo genome assembly of finger millet, an orphan allotetraploid crop.</title>
        <authorList>
            <person name="Hatakeyama M."/>
            <person name="Aluri S."/>
            <person name="Balachadran M.T."/>
            <person name="Sivarajan S.R."/>
            <person name="Patrignani A."/>
            <person name="Gruter S."/>
            <person name="Poveda L."/>
            <person name="Shimizu-Inatsugi R."/>
            <person name="Baeten J."/>
            <person name="Francoijs K.J."/>
            <person name="Nataraja K.N."/>
            <person name="Reddy Y.A.N."/>
            <person name="Phadnis S."/>
            <person name="Ravikumar R.L."/>
            <person name="Schlapbach R."/>
            <person name="Sreeman S.M."/>
            <person name="Shimizu K.K."/>
        </authorList>
    </citation>
    <scope>NUCLEOTIDE SEQUENCE</scope>
</reference>
<feature type="domain" description="RRP4 S1" evidence="1">
    <location>
        <begin position="44"/>
        <end position="107"/>
    </location>
</feature>
<sequence length="134" mass="15334">MRDLQFSLNQTHRVRLEAALHELQSPAPLPPSRILSRFMSLIIDLLVSFLKIAPKRWRLEIDFGQDAVLMLSSINLPDGIQRRRTAVDEHNMRAIFEEHDVVCAEVRGFQHGGSLHLQARSQKYGKVHARSSTL</sequence>
<dbReference type="Gene3D" id="2.40.50.140">
    <property type="entry name" value="Nucleic acid-binding proteins"/>
    <property type="match status" value="1"/>
</dbReference>
<dbReference type="GO" id="GO:0034475">
    <property type="term" value="P:U4 snRNA 3'-end processing"/>
    <property type="evidence" value="ECO:0007669"/>
    <property type="project" value="TreeGrafter"/>
</dbReference>
<dbReference type="SUPFAM" id="SSF50249">
    <property type="entry name" value="Nucleic acid-binding proteins"/>
    <property type="match status" value="1"/>
</dbReference>
<dbReference type="EMBL" id="BQKI01000006">
    <property type="protein sequence ID" value="GJM96039.1"/>
    <property type="molecule type" value="Genomic_DNA"/>
</dbReference>
<dbReference type="AlphaFoldDB" id="A0AAV5CD83"/>
<gene>
    <name evidence="2" type="primary">ga12843</name>
    <name evidence="2" type="ORF">PR202_ga12843</name>
</gene>